<organism evidence="1 2">
    <name type="scientific">Celerinatantimonas diazotrophica</name>
    <dbReference type="NCBI Taxonomy" id="412034"/>
    <lineage>
        <taxon>Bacteria</taxon>
        <taxon>Pseudomonadati</taxon>
        <taxon>Pseudomonadota</taxon>
        <taxon>Gammaproteobacteria</taxon>
        <taxon>Celerinatantimonadaceae</taxon>
        <taxon>Celerinatantimonas</taxon>
    </lineage>
</organism>
<dbReference type="Proteomes" id="UP000295565">
    <property type="component" value="Unassembled WGS sequence"/>
</dbReference>
<accession>A0A4R1J7I2</accession>
<gene>
    <name evidence="1" type="ORF">EV690_3613</name>
</gene>
<proteinExistence type="predicted"/>
<reference evidence="1 2" key="1">
    <citation type="submission" date="2019-03" db="EMBL/GenBank/DDBJ databases">
        <title>Genomic Encyclopedia of Type Strains, Phase IV (KMG-IV): sequencing the most valuable type-strain genomes for metagenomic binning, comparative biology and taxonomic classification.</title>
        <authorList>
            <person name="Goeker M."/>
        </authorList>
    </citation>
    <scope>NUCLEOTIDE SEQUENCE [LARGE SCALE GENOMIC DNA]</scope>
    <source>
        <strain evidence="1 2">DSM 18577</strain>
    </source>
</reference>
<dbReference type="AlphaFoldDB" id="A0A4R1J7I2"/>
<dbReference type="PANTHER" id="PTHR40691">
    <property type="entry name" value="(NA+)-NQR MATURATION NQRM"/>
    <property type="match status" value="1"/>
</dbReference>
<evidence type="ECO:0008006" key="3">
    <source>
        <dbReference type="Google" id="ProtNLM"/>
    </source>
</evidence>
<sequence>MAVFLLAFVLFLIISLLLSLGVLAHRKPIQGSCGGLSSIGVDRVCDCETPCEEHAKLYQISEPEQCQNTPEK</sequence>
<comment type="caution">
    <text evidence="1">The sequence shown here is derived from an EMBL/GenBank/DDBJ whole genome shotgun (WGS) entry which is preliminary data.</text>
</comment>
<dbReference type="Pfam" id="PF04400">
    <property type="entry name" value="NqrM"/>
    <property type="match status" value="1"/>
</dbReference>
<protein>
    <recommendedName>
        <fullName evidence="3">(Na+)-NQR maturation NqrM</fullName>
    </recommendedName>
</protein>
<dbReference type="OrthoDB" id="8455822at2"/>
<evidence type="ECO:0000313" key="1">
    <source>
        <dbReference type="EMBL" id="TCK46337.1"/>
    </source>
</evidence>
<dbReference type="PANTHER" id="PTHR40691:SF3">
    <property type="entry name" value="(NA+)-NQR MATURATION NQRM"/>
    <property type="match status" value="1"/>
</dbReference>
<dbReference type="InterPro" id="IPR007495">
    <property type="entry name" value="NqrM"/>
</dbReference>
<dbReference type="RefSeq" id="WP_131914347.1">
    <property type="nucleotide sequence ID" value="NZ_OU594967.1"/>
</dbReference>
<name>A0A4R1J7I2_9GAMM</name>
<keyword evidence="2" id="KW-1185">Reference proteome</keyword>
<dbReference type="EMBL" id="SMGD01000019">
    <property type="protein sequence ID" value="TCK46337.1"/>
    <property type="molecule type" value="Genomic_DNA"/>
</dbReference>
<evidence type="ECO:0000313" key="2">
    <source>
        <dbReference type="Proteomes" id="UP000295565"/>
    </source>
</evidence>